<evidence type="ECO:0000313" key="1">
    <source>
        <dbReference type="EMBL" id="CAB4966181.1"/>
    </source>
</evidence>
<dbReference type="EMBL" id="CAFBNF010000437">
    <property type="protein sequence ID" value="CAB4966181.1"/>
    <property type="molecule type" value="Genomic_DNA"/>
</dbReference>
<accession>A0A6J7LDB4</accession>
<organism evidence="1">
    <name type="scientific">freshwater metagenome</name>
    <dbReference type="NCBI Taxonomy" id="449393"/>
    <lineage>
        <taxon>unclassified sequences</taxon>
        <taxon>metagenomes</taxon>
        <taxon>ecological metagenomes</taxon>
    </lineage>
</organism>
<dbReference type="Gene3D" id="3.40.830.10">
    <property type="entry name" value="LigB-like"/>
    <property type="match status" value="1"/>
</dbReference>
<protein>
    <submittedName>
        <fullName evidence="1">Unannotated protein</fullName>
    </submittedName>
</protein>
<dbReference type="AlphaFoldDB" id="A0A6J7LDB4"/>
<reference evidence="1" key="1">
    <citation type="submission" date="2020-05" db="EMBL/GenBank/DDBJ databases">
        <authorList>
            <person name="Chiriac C."/>
            <person name="Salcher M."/>
            <person name="Ghai R."/>
            <person name="Kavagutti S V."/>
        </authorList>
    </citation>
    <scope>NUCLEOTIDE SEQUENCE</scope>
</reference>
<name>A0A6J7LDB4_9ZZZZ</name>
<sequence length="229" mass="22832">MTRVAFVPAAPLLVPEVGVGHSDDLDGWRAESTRAVSDALVGVSRVVIVAAGKESRLVTGPVAASFQGFGVDLEVGQPGGRAVGWHAGIGLWLLGEAGWSGLVSVVEVEAGSVADAAAALGGVLGESSGGLALVVVADGSAGRGPKAPGYIIEGSEAFDDEVVSALAAANCARLASLDLHEGSRVMSSGAPVWAAVGAGLGSESFDAEVRRADSPFGVFYAVAVWLPQA</sequence>
<proteinExistence type="predicted"/>
<gene>
    <name evidence="1" type="ORF">UFOPK3773_02490</name>
</gene>